<protein>
    <recommendedName>
        <fullName evidence="3">UFSP1/2/DUB catalytic domain-containing protein</fullName>
    </recommendedName>
</protein>
<accession>K5UZM5</accession>
<dbReference type="HOGENOM" id="CLU_029795_0_0_1"/>
<dbReference type="Proteomes" id="UP000008370">
    <property type="component" value="Unassembled WGS sequence"/>
</dbReference>
<gene>
    <name evidence="4" type="ORF">PHACADRAFT_173790</name>
</gene>
<evidence type="ECO:0000256" key="2">
    <source>
        <dbReference type="SAM" id="MobiDB-lite"/>
    </source>
</evidence>
<evidence type="ECO:0000313" key="4">
    <source>
        <dbReference type="EMBL" id="EKM55631.1"/>
    </source>
</evidence>
<dbReference type="EMBL" id="JH930472">
    <property type="protein sequence ID" value="EKM55631.1"/>
    <property type="molecule type" value="Genomic_DNA"/>
</dbReference>
<reference evidence="4 5" key="1">
    <citation type="journal article" date="2012" name="BMC Genomics">
        <title>Comparative genomics of the white-rot fungi, Phanerochaete carnosa and P. chrysosporium, to elucidate the genetic basis of the distinct wood types they colonize.</title>
        <authorList>
            <person name="Suzuki H."/>
            <person name="MacDonald J."/>
            <person name="Syed K."/>
            <person name="Salamov A."/>
            <person name="Hori C."/>
            <person name="Aerts A."/>
            <person name="Henrissat B."/>
            <person name="Wiebenga A."/>
            <person name="vanKuyk P.A."/>
            <person name="Barry K."/>
            <person name="Lindquist E."/>
            <person name="LaButti K."/>
            <person name="Lapidus A."/>
            <person name="Lucas S."/>
            <person name="Coutinho P."/>
            <person name="Gong Y."/>
            <person name="Samejima M."/>
            <person name="Mahadevan R."/>
            <person name="Abou-Zaid M."/>
            <person name="de Vries R.P."/>
            <person name="Igarashi K."/>
            <person name="Yadav J.S."/>
            <person name="Grigoriev I.V."/>
            <person name="Master E.R."/>
        </authorList>
    </citation>
    <scope>NUCLEOTIDE SEQUENCE [LARGE SCALE GENOMIC DNA]</scope>
    <source>
        <strain evidence="4 5">HHB-10118-sp</strain>
    </source>
</reference>
<dbReference type="STRING" id="650164.K5UZM5"/>
<organism evidence="4 5">
    <name type="scientific">Phanerochaete carnosa (strain HHB-10118-sp)</name>
    <name type="common">White-rot fungus</name>
    <name type="synonym">Peniophora carnosa</name>
    <dbReference type="NCBI Taxonomy" id="650164"/>
    <lineage>
        <taxon>Eukaryota</taxon>
        <taxon>Fungi</taxon>
        <taxon>Dikarya</taxon>
        <taxon>Basidiomycota</taxon>
        <taxon>Agaricomycotina</taxon>
        <taxon>Agaricomycetes</taxon>
        <taxon>Polyporales</taxon>
        <taxon>Phanerochaetaceae</taxon>
        <taxon>Phanerochaete</taxon>
    </lineage>
</organism>
<dbReference type="InterPro" id="IPR012462">
    <property type="entry name" value="UFSP1/2_DUB_cat"/>
</dbReference>
<keyword evidence="1" id="KW-0378">Hydrolase</keyword>
<dbReference type="RefSeq" id="XP_007395951.1">
    <property type="nucleotide sequence ID" value="XM_007395889.1"/>
</dbReference>
<proteinExistence type="predicted"/>
<feature type="compositionally biased region" description="Low complexity" evidence="2">
    <location>
        <begin position="54"/>
        <end position="71"/>
    </location>
</feature>
<dbReference type="Pfam" id="PF07910">
    <property type="entry name" value="Peptidase_C78"/>
    <property type="match status" value="1"/>
</dbReference>
<dbReference type="Gene3D" id="3.90.70.130">
    <property type="match status" value="1"/>
</dbReference>
<sequence>MNSSSNTPNDDVEFLYEQKGPFLCQVCGLELVALPEQQRADHHNEHFSGKAQGSSSATPKPKSPSLKPGQPLKRKWKASDDAFWHPAQDDPPPLNFTPGLIPLLKKALVKAHAKGAVERAYLCSDVAVHVQTESFDRGWGCGYRNFLMSCAALMGQQLQPMYFPLLDAPISPGVRNLQQWIEDAWSRGFDEEGRDQLKQKLTSTRKWIGTGELYVAFSSRGIPVNLVDFQLHERGIEALIRWIVDYFTQDVPRSTNINDALKAASPVVITDKMPIVLQHSGHSRTVVGYEKLGNKIQLLIFDPGRYISPDIRRAALAKRGGSNAATNPPQKAHFSPKKLFKRVLHPHTNNGGNFAGDRQQAKRIRAGDVDDIIVVNSDSEGEGPSQSTSSRVEEVDLAKVLKTFRLSASSLAKKDKYQILYFPMTAPLSDSERLQRRVVTSKKIGY</sequence>
<feature type="region of interest" description="Disordered" evidence="2">
    <location>
        <begin position="46"/>
        <end position="73"/>
    </location>
</feature>
<dbReference type="KEGG" id="pco:PHACADRAFT_173790"/>
<dbReference type="InParanoid" id="K5UZM5"/>
<dbReference type="GeneID" id="18909650"/>
<evidence type="ECO:0000313" key="5">
    <source>
        <dbReference type="Proteomes" id="UP000008370"/>
    </source>
</evidence>
<dbReference type="OrthoDB" id="288987at2759"/>
<dbReference type="AlphaFoldDB" id="K5UZM5"/>
<feature type="domain" description="UFSP1/2/DUB catalytic" evidence="3">
    <location>
        <begin position="119"/>
        <end position="320"/>
    </location>
</feature>
<evidence type="ECO:0000259" key="3">
    <source>
        <dbReference type="Pfam" id="PF07910"/>
    </source>
</evidence>
<name>K5UZM5_PHACS</name>
<keyword evidence="5" id="KW-1185">Reference proteome</keyword>
<evidence type="ECO:0000256" key="1">
    <source>
        <dbReference type="ARBA" id="ARBA00022801"/>
    </source>
</evidence>
<dbReference type="GO" id="GO:0016787">
    <property type="term" value="F:hydrolase activity"/>
    <property type="evidence" value="ECO:0007669"/>
    <property type="project" value="UniProtKB-KW"/>
</dbReference>